<dbReference type="InterPro" id="IPR036237">
    <property type="entry name" value="Xyl_isomerase-like_sf"/>
</dbReference>
<dbReference type="InterPro" id="IPR013022">
    <property type="entry name" value="Xyl_isomerase-like_TIM-brl"/>
</dbReference>
<sequence>MLGNSLAIASVSLGQHAAHDLPRKINAAADSGIRGIEITYPDLEDYAKNHSASMIDAAQKVQRLCQERNLTILAFASFQNFEGNKLPLSTRLQEARRWLDLAHALGALHLQMPANYQSDAIGDRELIVSELRQLSDLAASYRPVMKIAYENLAWSTHCDLWQQALQTVMDVNRDNFGLCLDSFHICVSLWADPYVPNGRQADGDQKLKDSLRDLVQKLPLDKLFYLQLSDGERLDPTYSESHPWYDPTLAPGHVWSNEARPFPLEQELGAYMPVKEVAQAFLVDLGFKGWVSLETFDRRMKAERCEPRQNADRAVKSWKALGDELYGSVTRISKL</sequence>
<gene>
    <name evidence="2" type="ORF">D6D28_06627</name>
</gene>
<organism evidence="2 3">
    <name type="scientific">Aureobasidium pullulans</name>
    <name type="common">Black yeast</name>
    <name type="synonym">Pullularia pullulans</name>
    <dbReference type="NCBI Taxonomy" id="5580"/>
    <lineage>
        <taxon>Eukaryota</taxon>
        <taxon>Fungi</taxon>
        <taxon>Dikarya</taxon>
        <taxon>Ascomycota</taxon>
        <taxon>Pezizomycotina</taxon>
        <taxon>Dothideomycetes</taxon>
        <taxon>Dothideomycetidae</taxon>
        <taxon>Dothideales</taxon>
        <taxon>Saccotheciaceae</taxon>
        <taxon>Aureobasidium</taxon>
    </lineage>
</organism>
<evidence type="ECO:0000259" key="1">
    <source>
        <dbReference type="Pfam" id="PF01261"/>
    </source>
</evidence>
<dbReference type="PANTHER" id="PTHR12110">
    <property type="entry name" value="HYDROXYPYRUVATE ISOMERASE"/>
    <property type="match status" value="1"/>
</dbReference>
<comment type="caution">
    <text evidence="2">The sequence shown here is derived from an EMBL/GenBank/DDBJ whole genome shotgun (WGS) entry which is preliminary data.</text>
</comment>
<name>A0A4S8SDD5_AURPU</name>
<reference evidence="2 3" key="1">
    <citation type="submission" date="2018-10" db="EMBL/GenBank/DDBJ databases">
        <title>Fifty Aureobasidium pullulans genomes reveal a recombining polyextremotolerant generalist.</title>
        <authorList>
            <person name="Gostincar C."/>
            <person name="Turk M."/>
            <person name="Zajc J."/>
            <person name="Gunde-Cimerman N."/>
        </authorList>
    </citation>
    <scope>NUCLEOTIDE SEQUENCE [LARGE SCALE GENOMIC DNA]</scope>
    <source>
        <strain evidence="2 3">EXF-11900</strain>
    </source>
</reference>
<protein>
    <submittedName>
        <fullName evidence="2">Xylose isomerase-like protein</fullName>
    </submittedName>
</protein>
<proteinExistence type="predicted"/>
<evidence type="ECO:0000313" key="2">
    <source>
        <dbReference type="EMBL" id="THV68517.1"/>
    </source>
</evidence>
<accession>A0A4S8SDD5</accession>
<dbReference type="Pfam" id="PF01261">
    <property type="entry name" value="AP_endonuc_2"/>
    <property type="match status" value="1"/>
</dbReference>
<keyword evidence="2" id="KW-0413">Isomerase</keyword>
<dbReference type="EMBL" id="QZAF01000315">
    <property type="protein sequence ID" value="THV68517.1"/>
    <property type="molecule type" value="Genomic_DNA"/>
</dbReference>
<dbReference type="SUPFAM" id="SSF51658">
    <property type="entry name" value="Xylose isomerase-like"/>
    <property type="match status" value="1"/>
</dbReference>
<dbReference type="Gene3D" id="3.20.20.150">
    <property type="entry name" value="Divalent-metal-dependent TIM barrel enzymes"/>
    <property type="match status" value="1"/>
</dbReference>
<feature type="domain" description="Xylose isomerase-like TIM barrel" evidence="1">
    <location>
        <begin position="26"/>
        <end position="319"/>
    </location>
</feature>
<dbReference type="Proteomes" id="UP000304951">
    <property type="component" value="Unassembled WGS sequence"/>
</dbReference>
<dbReference type="AlphaFoldDB" id="A0A4S8SDD5"/>
<evidence type="ECO:0000313" key="3">
    <source>
        <dbReference type="Proteomes" id="UP000304951"/>
    </source>
</evidence>
<dbReference type="GO" id="GO:0016853">
    <property type="term" value="F:isomerase activity"/>
    <property type="evidence" value="ECO:0007669"/>
    <property type="project" value="UniProtKB-KW"/>
</dbReference>
<dbReference type="PANTHER" id="PTHR12110:SF38">
    <property type="entry name" value="DIOXYGENASE, PUTATIVE (AFU_ORTHOLOGUE AFUA_6G00240)-RELATED"/>
    <property type="match status" value="1"/>
</dbReference>
<dbReference type="InterPro" id="IPR050312">
    <property type="entry name" value="IolE/XylAMocC-like"/>
</dbReference>